<keyword evidence="1" id="KW-1133">Transmembrane helix</keyword>
<feature type="transmembrane region" description="Helical" evidence="1">
    <location>
        <begin position="464"/>
        <end position="484"/>
    </location>
</feature>
<accession>A0AAJ6GEV6</accession>
<keyword evidence="1" id="KW-0812">Transmembrane</keyword>
<dbReference type="EMBL" id="CP098754">
    <property type="protein sequence ID" value="WIH95109.1"/>
    <property type="molecule type" value="Genomic_DNA"/>
</dbReference>
<evidence type="ECO:0000313" key="2">
    <source>
        <dbReference type="EMBL" id="WIH95109.1"/>
    </source>
</evidence>
<gene>
    <name evidence="2" type="ORF">NEH99_00895</name>
</gene>
<dbReference type="Gene3D" id="2.160.20.80">
    <property type="entry name" value="E3 ubiquitin-protein ligase SopA"/>
    <property type="match status" value="1"/>
</dbReference>
<feature type="transmembrane region" description="Helical" evidence="1">
    <location>
        <begin position="402"/>
        <end position="422"/>
    </location>
</feature>
<name>A0AAJ6GEV6_BRAPL</name>
<organism evidence="2 3">
    <name type="scientific">Brachyspira pilosicoli</name>
    <name type="common">Serpulina pilosicoli</name>
    <dbReference type="NCBI Taxonomy" id="52584"/>
    <lineage>
        <taxon>Bacteria</taxon>
        <taxon>Pseudomonadati</taxon>
        <taxon>Spirochaetota</taxon>
        <taxon>Spirochaetia</taxon>
        <taxon>Brachyspirales</taxon>
        <taxon>Brachyspiraceae</taxon>
        <taxon>Brachyspira</taxon>
    </lineage>
</organism>
<keyword evidence="1" id="KW-0472">Membrane</keyword>
<dbReference type="Proteomes" id="UP001242021">
    <property type="component" value="Chromosome"/>
</dbReference>
<dbReference type="RefSeq" id="WP_284602896.1">
    <property type="nucleotide sequence ID" value="NZ_CP098749.1"/>
</dbReference>
<sequence length="499" mass="58854">MQPIEYKSELELLRWLSNDLQVQRAILADKMKIKIEDVKESDLILNIGMKDKTKINEKYNHVIDFDFNFEKIISHFNIDRNNIEYKINFNKIIFKGDINFIDIKFNNEFEFTHSYSKNKIKFVMVEFKKISDFSFSDISNILFMHTRFYDKSFFSNATFSHISFVKAKFRKTMRMEESKIGNVSFFSIRFLNNAIFNDTSFNEKIIFFDILFKNKVNFKKARFITETTFNKIKFSNVSNFSEIYVEENIKLYELIFDKNAILIFNYLHLNSTNSSLSISNCKNIIKNIKFKGILLTDLRKIELRNIEAKETDFKGSIINGGLINPVNFKVHKFANRESALFLKQQAYARNNAIDALEYKAKEIECHKNDLIKDWQKNKDFKTFGDIVSIGLSSLYSDNGQNWIRALFMTIAITVICFIVFYIPDLTQSNIIRLYYKNLFPELIKYFIPTDYTLLIKYAESNLHLLLKIFGVLVYFLGKVLFWYGSVQTVTAFRKFAKGA</sequence>
<protein>
    <recommendedName>
        <fullName evidence="4">Pentapeptide repeat-containing protein</fullName>
    </recommendedName>
</protein>
<evidence type="ECO:0000313" key="3">
    <source>
        <dbReference type="Proteomes" id="UP001242021"/>
    </source>
</evidence>
<evidence type="ECO:0000256" key="1">
    <source>
        <dbReference type="SAM" id="Phobius"/>
    </source>
</evidence>
<dbReference type="AlphaFoldDB" id="A0AAJ6GEV6"/>
<proteinExistence type="predicted"/>
<evidence type="ECO:0008006" key="4">
    <source>
        <dbReference type="Google" id="ProtNLM"/>
    </source>
</evidence>
<reference evidence="2" key="1">
    <citation type="submission" date="2022-06" db="EMBL/GenBank/DDBJ databases">
        <title>Brachyspira pilosicoli from pigs in Switzerland.</title>
        <authorList>
            <person name="Schmitt S."/>
            <person name="Arnold M."/>
            <person name="Rossano A."/>
            <person name="Perreten V."/>
        </authorList>
    </citation>
    <scope>NUCLEOTIDE SEQUENCE</scope>
    <source>
        <strain evidence="2">MEI4028</strain>
    </source>
</reference>